<dbReference type="InterPro" id="IPR044721">
    <property type="entry name" value="GluCl_TM"/>
</dbReference>
<dbReference type="GO" id="GO:0016020">
    <property type="term" value="C:membrane"/>
    <property type="evidence" value="ECO:0007669"/>
    <property type="project" value="InterPro"/>
</dbReference>
<comment type="caution">
    <text evidence="3">The sequence shown here is derived from an EMBL/GenBank/DDBJ whole genome shotgun (WGS) entry which is preliminary data.</text>
</comment>
<protein>
    <submittedName>
        <fullName evidence="3">Neurotransmitter-gated ion-channel-like protein</fullName>
    </submittedName>
</protein>
<dbReference type="GO" id="GO:0005230">
    <property type="term" value="F:extracellular ligand-gated monoatomic ion channel activity"/>
    <property type="evidence" value="ECO:0007669"/>
    <property type="project" value="UniProtKB-ARBA"/>
</dbReference>
<dbReference type="PRINTS" id="PR00253">
    <property type="entry name" value="GABAARECEPTR"/>
</dbReference>
<dbReference type="Gene3D" id="1.20.58.390">
    <property type="entry name" value="Neurotransmitter-gated ion-channel transmembrane domain"/>
    <property type="match status" value="1"/>
</dbReference>
<dbReference type="AlphaFoldDB" id="A0A443S302"/>
<accession>A0A443S302</accession>
<dbReference type="Proteomes" id="UP000288716">
    <property type="component" value="Unassembled WGS sequence"/>
</dbReference>
<evidence type="ECO:0000313" key="4">
    <source>
        <dbReference type="Proteomes" id="UP000288716"/>
    </source>
</evidence>
<dbReference type="InterPro" id="IPR036719">
    <property type="entry name" value="Neuro-gated_channel_TM_sf"/>
</dbReference>
<sequence>MLVIVSWVSFWLDPNAIPARVSLGVTTLLTMATQISGINASLPPVSYTKAIDVWTGSCLTFVFGALLEFALVNYASRSDAHRAAQLQSRSILNCESNWNKEREQSNYQDGNALFGMNSIMKKIGCKSEKRSEDDTRHCDNCMSLKIWCKKFPTRSKRIDVISRIFFPIMFALFNFVYWITYLCRDDLKDLQD</sequence>
<dbReference type="InterPro" id="IPR006029">
    <property type="entry name" value="Neurotrans-gated_channel_TM"/>
</dbReference>
<evidence type="ECO:0000259" key="2">
    <source>
        <dbReference type="Pfam" id="PF02932"/>
    </source>
</evidence>
<evidence type="ECO:0000313" key="3">
    <source>
        <dbReference type="EMBL" id="RWS21864.1"/>
    </source>
</evidence>
<keyword evidence="1" id="KW-0472">Membrane</keyword>
<dbReference type="CDD" id="cd19062">
    <property type="entry name" value="LGIC_TM_GluCl"/>
    <property type="match status" value="1"/>
</dbReference>
<keyword evidence="4" id="KW-1185">Reference proteome</keyword>
<dbReference type="GO" id="GO:0005254">
    <property type="term" value="F:chloride channel activity"/>
    <property type="evidence" value="ECO:0007669"/>
    <property type="project" value="UniProtKB-ARBA"/>
</dbReference>
<dbReference type="VEuPathDB" id="VectorBase:LDEU010176"/>
<dbReference type="InterPro" id="IPR006028">
    <property type="entry name" value="GABAA/Glycine_rcpt"/>
</dbReference>
<feature type="non-terminal residue" evidence="3">
    <location>
        <position position="192"/>
    </location>
</feature>
<dbReference type="PANTHER" id="PTHR18945">
    <property type="entry name" value="NEUROTRANSMITTER GATED ION CHANNEL"/>
    <property type="match status" value="1"/>
</dbReference>
<name>A0A443S302_9ACAR</name>
<keyword evidence="1" id="KW-0812">Transmembrane</keyword>
<dbReference type="InterPro" id="IPR006201">
    <property type="entry name" value="Neur_channel"/>
</dbReference>
<dbReference type="InterPro" id="IPR038050">
    <property type="entry name" value="Neuro_actylchol_rec"/>
</dbReference>
<evidence type="ECO:0000256" key="1">
    <source>
        <dbReference type="SAM" id="Phobius"/>
    </source>
</evidence>
<dbReference type="Pfam" id="PF02932">
    <property type="entry name" value="Neur_chan_memb"/>
    <property type="match status" value="1"/>
</dbReference>
<gene>
    <name evidence="3" type="ORF">B4U80_04284</name>
</gene>
<dbReference type="STRING" id="299467.A0A443S302"/>
<dbReference type="EMBL" id="NCKV01010526">
    <property type="protein sequence ID" value="RWS21864.1"/>
    <property type="molecule type" value="Genomic_DNA"/>
</dbReference>
<reference evidence="3 4" key="1">
    <citation type="journal article" date="2018" name="Gigascience">
        <title>Genomes of trombidid mites reveal novel predicted allergens and laterally-transferred genes associated with secondary metabolism.</title>
        <authorList>
            <person name="Dong X."/>
            <person name="Chaisiri K."/>
            <person name="Xia D."/>
            <person name="Armstrong S.D."/>
            <person name="Fang Y."/>
            <person name="Donnelly M.J."/>
            <person name="Kadowaki T."/>
            <person name="McGarry J.W."/>
            <person name="Darby A.C."/>
            <person name="Makepeace B.L."/>
        </authorList>
    </citation>
    <scope>NUCLEOTIDE SEQUENCE [LARGE SCALE GENOMIC DNA]</scope>
    <source>
        <strain evidence="3">UoL-UT</strain>
    </source>
</reference>
<dbReference type="SUPFAM" id="SSF90112">
    <property type="entry name" value="Neurotransmitter-gated ion-channel transmembrane pore"/>
    <property type="match status" value="1"/>
</dbReference>
<feature type="transmembrane region" description="Helical" evidence="1">
    <location>
        <begin position="53"/>
        <end position="72"/>
    </location>
</feature>
<keyword evidence="1" id="KW-1133">Transmembrane helix</keyword>
<dbReference type="GO" id="GO:0099095">
    <property type="term" value="F:ligand-gated monoatomic anion channel activity"/>
    <property type="evidence" value="ECO:0007669"/>
    <property type="project" value="UniProtKB-ARBA"/>
</dbReference>
<feature type="transmembrane region" description="Helical" evidence="1">
    <location>
        <begin position="160"/>
        <end position="180"/>
    </location>
</feature>
<feature type="domain" description="Neurotransmitter-gated ion-channel transmembrane" evidence="2">
    <location>
        <begin position="1"/>
        <end position="121"/>
    </location>
</feature>
<organism evidence="3 4">
    <name type="scientific">Leptotrombidium deliense</name>
    <dbReference type="NCBI Taxonomy" id="299467"/>
    <lineage>
        <taxon>Eukaryota</taxon>
        <taxon>Metazoa</taxon>
        <taxon>Ecdysozoa</taxon>
        <taxon>Arthropoda</taxon>
        <taxon>Chelicerata</taxon>
        <taxon>Arachnida</taxon>
        <taxon>Acari</taxon>
        <taxon>Acariformes</taxon>
        <taxon>Trombidiformes</taxon>
        <taxon>Prostigmata</taxon>
        <taxon>Anystina</taxon>
        <taxon>Parasitengona</taxon>
        <taxon>Trombiculoidea</taxon>
        <taxon>Trombiculidae</taxon>
        <taxon>Leptotrombidium</taxon>
    </lineage>
</organism>
<dbReference type="OrthoDB" id="442503at2759"/>
<dbReference type="GO" id="GO:0004888">
    <property type="term" value="F:transmembrane signaling receptor activity"/>
    <property type="evidence" value="ECO:0007669"/>
    <property type="project" value="InterPro"/>
</dbReference>
<proteinExistence type="predicted"/>